<dbReference type="Proteomes" id="UP001153332">
    <property type="component" value="Unassembled WGS sequence"/>
</dbReference>
<organism evidence="1 2">
    <name type="scientific">Lasiodiplodia mahajangana</name>
    <dbReference type="NCBI Taxonomy" id="1108764"/>
    <lineage>
        <taxon>Eukaryota</taxon>
        <taxon>Fungi</taxon>
        <taxon>Dikarya</taxon>
        <taxon>Ascomycota</taxon>
        <taxon>Pezizomycotina</taxon>
        <taxon>Dothideomycetes</taxon>
        <taxon>Dothideomycetes incertae sedis</taxon>
        <taxon>Botryosphaeriales</taxon>
        <taxon>Botryosphaeriaceae</taxon>
        <taxon>Lasiodiplodia</taxon>
    </lineage>
</organism>
<gene>
    <name evidence="1" type="ORF">O1611_g7410</name>
</gene>
<reference evidence="1" key="1">
    <citation type="submission" date="2022-12" db="EMBL/GenBank/DDBJ databases">
        <title>Genome Sequence of Lasiodiplodia mahajangana.</title>
        <authorList>
            <person name="Buettner E."/>
        </authorList>
    </citation>
    <scope>NUCLEOTIDE SEQUENCE</scope>
    <source>
        <strain evidence="1">VT137</strain>
    </source>
</reference>
<evidence type="ECO:0000313" key="1">
    <source>
        <dbReference type="EMBL" id="KAJ8126227.1"/>
    </source>
</evidence>
<keyword evidence="2" id="KW-1185">Reference proteome</keyword>
<evidence type="ECO:0000313" key="2">
    <source>
        <dbReference type="Proteomes" id="UP001153332"/>
    </source>
</evidence>
<dbReference type="EMBL" id="JAPUUL010001958">
    <property type="protein sequence ID" value="KAJ8126227.1"/>
    <property type="molecule type" value="Genomic_DNA"/>
</dbReference>
<proteinExistence type="predicted"/>
<protein>
    <submittedName>
        <fullName evidence="1">Uncharacterized protein</fullName>
    </submittedName>
</protein>
<sequence>MAMAQELSSNWKKLQAKIKAESSATPASSSKEQSSGASSSKKRKALDSAEKDKARKKPSSKALPLQAPRRQHPRQPASNQTRASRKSDAMGVTQSSAIVKGTPATVTPSLALWAQDNDITAEDLAEAYNLGPKRSRPFTSTAVSETEIAQDQRRVNEGLAPGVEVGKYIAIDCEMVGIGPTGQDHMLARVSCVDFHGKQVYDSFVVPREHVADYRTEITGITASTLRAPAARPFDEVQAAVADLLKGRILVGHDVRHDLAVLELSHPTSQIRDTARHSSFRKFGNGPKPALRVLARELLGLDDFQKGKHSSIEDARVAMLLFRTKKSEFDVENANRYGMPSTENDKFGHTKPKGSKTPGSKKKKRR</sequence>
<name>A0ACC2JFQ6_9PEZI</name>
<comment type="caution">
    <text evidence="1">The sequence shown here is derived from an EMBL/GenBank/DDBJ whole genome shotgun (WGS) entry which is preliminary data.</text>
</comment>
<accession>A0ACC2JFQ6</accession>